<dbReference type="AlphaFoldDB" id="A0A6S6QNH7"/>
<evidence type="ECO:0000313" key="3">
    <source>
        <dbReference type="EMBL" id="BCJ90966.1"/>
    </source>
</evidence>
<sequence length="91" mass="9901">MTKTALALAAALALTGMSQTALASANCTEHPKSEWLSEDAMKAKVGEMGYKIKVFKVSGDCYEIYGWTKDGRKAEIYFDTKTGDVVKSNID</sequence>
<dbReference type="KEGG" id="tso:IZ6_17010"/>
<keyword evidence="1" id="KW-0732">Signal</keyword>
<dbReference type="RefSeq" id="WP_222874650.1">
    <property type="nucleotide sequence ID" value="NZ_AP023361.1"/>
</dbReference>
<evidence type="ECO:0000259" key="2">
    <source>
        <dbReference type="Pfam" id="PF13670"/>
    </source>
</evidence>
<keyword evidence="4" id="KW-1185">Reference proteome</keyword>
<name>A0A6S6QNH7_9HYPH</name>
<reference evidence="3 4" key="1">
    <citation type="submission" date="2020-08" db="EMBL/GenBank/DDBJ databases">
        <title>Genome sequence of Rhizobiales bacterium strain IZ6.</title>
        <authorList>
            <person name="Nakai R."/>
            <person name="Naganuma T."/>
        </authorList>
    </citation>
    <scope>NUCLEOTIDE SEQUENCE [LARGE SCALE GENOMIC DNA]</scope>
    <source>
        <strain evidence="3 4">IZ6</strain>
    </source>
</reference>
<dbReference type="InterPro" id="IPR025711">
    <property type="entry name" value="PepSY"/>
</dbReference>
<dbReference type="EMBL" id="AP023361">
    <property type="protein sequence ID" value="BCJ90966.1"/>
    <property type="molecule type" value="Genomic_DNA"/>
</dbReference>
<evidence type="ECO:0000256" key="1">
    <source>
        <dbReference type="SAM" id="SignalP"/>
    </source>
</evidence>
<organism evidence="3 4">
    <name type="scientific">Terrihabitans soli</name>
    <dbReference type="NCBI Taxonomy" id="708113"/>
    <lineage>
        <taxon>Bacteria</taxon>
        <taxon>Pseudomonadati</taxon>
        <taxon>Pseudomonadota</taxon>
        <taxon>Alphaproteobacteria</taxon>
        <taxon>Hyphomicrobiales</taxon>
        <taxon>Terrihabitans</taxon>
    </lineage>
</organism>
<dbReference type="Proteomes" id="UP000515317">
    <property type="component" value="Chromosome"/>
</dbReference>
<feature type="signal peptide" evidence="1">
    <location>
        <begin position="1"/>
        <end position="23"/>
    </location>
</feature>
<gene>
    <name evidence="3" type="ORF">IZ6_17010</name>
</gene>
<proteinExistence type="predicted"/>
<accession>A0A6S6QNH7</accession>
<feature type="chain" id="PRO_5027754727" description="PepSY domain-containing protein" evidence="1">
    <location>
        <begin position="24"/>
        <end position="91"/>
    </location>
</feature>
<protein>
    <recommendedName>
        <fullName evidence="2">PepSY domain-containing protein</fullName>
    </recommendedName>
</protein>
<evidence type="ECO:0000313" key="4">
    <source>
        <dbReference type="Proteomes" id="UP000515317"/>
    </source>
</evidence>
<dbReference type="Pfam" id="PF13670">
    <property type="entry name" value="PepSY_2"/>
    <property type="match status" value="1"/>
</dbReference>
<feature type="domain" description="PepSY" evidence="2">
    <location>
        <begin position="8"/>
        <end position="88"/>
    </location>
</feature>